<dbReference type="EMBL" id="CAJVPM010000388">
    <property type="protein sequence ID" value="CAG8443152.1"/>
    <property type="molecule type" value="Genomic_DNA"/>
</dbReference>
<evidence type="ECO:0000313" key="2">
    <source>
        <dbReference type="Proteomes" id="UP000789860"/>
    </source>
</evidence>
<proteinExistence type="predicted"/>
<reference evidence="1" key="1">
    <citation type="submission" date="2021-06" db="EMBL/GenBank/DDBJ databases">
        <authorList>
            <person name="Kallberg Y."/>
            <person name="Tangrot J."/>
            <person name="Rosling A."/>
        </authorList>
    </citation>
    <scope>NUCLEOTIDE SEQUENCE</scope>
    <source>
        <strain evidence="1">AU212A</strain>
    </source>
</reference>
<keyword evidence="2" id="KW-1185">Reference proteome</keyword>
<comment type="caution">
    <text evidence="1">The sequence shown here is derived from an EMBL/GenBank/DDBJ whole genome shotgun (WGS) entry which is preliminary data.</text>
</comment>
<organism evidence="1 2">
    <name type="scientific">Scutellospora calospora</name>
    <dbReference type="NCBI Taxonomy" id="85575"/>
    <lineage>
        <taxon>Eukaryota</taxon>
        <taxon>Fungi</taxon>
        <taxon>Fungi incertae sedis</taxon>
        <taxon>Mucoromycota</taxon>
        <taxon>Glomeromycotina</taxon>
        <taxon>Glomeromycetes</taxon>
        <taxon>Diversisporales</taxon>
        <taxon>Gigasporaceae</taxon>
        <taxon>Scutellospora</taxon>
    </lineage>
</organism>
<sequence>MCNVFRSARHIFGIDAFLHVSKTVKILYDLSSRVEAIRIGYEFLRQGKHVAFVSTEEVMTRVLVEKASKLFKPNNLPIRASYTNTVEAGISFEVTGYFNIVIAIINIATSVHIEALAQILYQIHDCPHLNESPAIITFIEVEYQKHLFARYFIEKLCSLIAIEALVIKETDFNAVATSWNLGSEEAENLKFDQECSIPDTMALKCFYIQNIYGCKNINTEDWDNLCNKKFVEHFSLPKLRKYFLRLSHFQKQGCNKDSAIEGLVAKDFAQ</sequence>
<gene>
    <name evidence="1" type="ORF">SCALOS_LOCUS758</name>
</gene>
<name>A0ACA9JYQ1_9GLOM</name>
<protein>
    <submittedName>
        <fullName evidence="1">8768_t:CDS:1</fullName>
    </submittedName>
</protein>
<accession>A0ACA9JYQ1</accession>
<dbReference type="Proteomes" id="UP000789860">
    <property type="component" value="Unassembled WGS sequence"/>
</dbReference>
<evidence type="ECO:0000313" key="1">
    <source>
        <dbReference type="EMBL" id="CAG8443152.1"/>
    </source>
</evidence>